<evidence type="ECO:0000313" key="2">
    <source>
        <dbReference type="Proteomes" id="UP000233469"/>
    </source>
</evidence>
<organism evidence="1 2">
    <name type="scientific">Rhizophagus irregularis</name>
    <dbReference type="NCBI Taxonomy" id="588596"/>
    <lineage>
        <taxon>Eukaryota</taxon>
        <taxon>Fungi</taxon>
        <taxon>Fungi incertae sedis</taxon>
        <taxon>Mucoromycota</taxon>
        <taxon>Glomeromycotina</taxon>
        <taxon>Glomeromycetes</taxon>
        <taxon>Glomerales</taxon>
        <taxon>Glomeraceae</taxon>
        <taxon>Rhizophagus</taxon>
    </lineage>
</organism>
<accession>A0A2N1MHC6</accession>
<gene>
    <name evidence="1" type="ORF">RhiirC2_792431</name>
</gene>
<reference evidence="1 2" key="1">
    <citation type="submission" date="2016-04" db="EMBL/GenBank/DDBJ databases">
        <title>Genome analyses suggest a sexual origin of heterokaryosis in a supposedly ancient asexual fungus.</title>
        <authorList>
            <person name="Ropars J."/>
            <person name="Sedzielewska K."/>
            <person name="Noel J."/>
            <person name="Charron P."/>
            <person name="Farinelli L."/>
            <person name="Marton T."/>
            <person name="Kruger M."/>
            <person name="Pelin A."/>
            <person name="Brachmann A."/>
            <person name="Corradi N."/>
        </authorList>
    </citation>
    <scope>NUCLEOTIDE SEQUENCE [LARGE SCALE GENOMIC DNA]</scope>
    <source>
        <strain evidence="1 2">C2</strain>
    </source>
</reference>
<proteinExistence type="predicted"/>
<sequence length="128" mass="15212">MKIDKINEFKHYINNKNIPKQTFISFRCFLLYCFYAVSYNECRSFSPHCLVYLVHLRHRHHQPEYILFVNFVVNILIKIRAIPIFEKIHSGIVAIFAFDNFSSYAKLANNTLNAANMNFNFSRKQPVM</sequence>
<dbReference type="Proteomes" id="UP000233469">
    <property type="component" value="Unassembled WGS sequence"/>
</dbReference>
<name>A0A2N1MHC6_9GLOM</name>
<dbReference type="EMBL" id="LLXL01002366">
    <property type="protein sequence ID" value="PKK61023.1"/>
    <property type="molecule type" value="Genomic_DNA"/>
</dbReference>
<protein>
    <submittedName>
        <fullName evidence="1">Uncharacterized protein</fullName>
    </submittedName>
</protein>
<comment type="caution">
    <text evidence="1">The sequence shown here is derived from an EMBL/GenBank/DDBJ whole genome shotgun (WGS) entry which is preliminary data.</text>
</comment>
<reference evidence="1 2" key="2">
    <citation type="submission" date="2017-10" db="EMBL/GenBank/DDBJ databases">
        <title>Extensive intraspecific genome diversity in a model arbuscular mycorrhizal fungus.</title>
        <authorList>
            <person name="Chen E.C.H."/>
            <person name="Morin E."/>
            <person name="Baudet D."/>
            <person name="Noel J."/>
            <person name="Ndikumana S."/>
            <person name="Charron P."/>
            <person name="St-Onge C."/>
            <person name="Giorgi J."/>
            <person name="Grigoriev I.V."/>
            <person name="Roux C."/>
            <person name="Martin F.M."/>
            <person name="Corradi N."/>
        </authorList>
    </citation>
    <scope>NUCLEOTIDE SEQUENCE [LARGE SCALE GENOMIC DNA]</scope>
    <source>
        <strain evidence="1 2">C2</strain>
    </source>
</reference>
<evidence type="ECO:0000313" key="1">
    <source>
        <dbReference type="EMBL" id="PKK61023.1"/>
    </source>
</evidence>
<dbReference type="AlphaFoldDB" id="A0A2N1MHC6"/>